<keyword evidence="1" id="KW-0812">Transmembrane</keyword>
<dbReference type="OrthoDB" id="381466at2759"/>
<proteinExistence type="predicted"/>
<gene>
    <name evidence="2" type="ORF">PGO_002015</name>
</gene>
<protein>
    <submittedName>
        <fullName evidence="2">Variable surface protein</fullName>
    </submittedName>
</protein>
<dbReference type="Proteomes" id="UP000195521">
    <property type="component" value="Unassembled WGS sequence"/>
</dbReference>
<feature type="transmembrane region" description="Helical" evidence="1">
    <location>
        <begin position="235"/>
        <end position="256"/>
    </location>
</feature>
<evidence type="ECO:0000313" key="2">
    <source>
        <dbReference type="EMBL" id="GAW84264.1"/>
    </source>
</evidence>
<dbReference type="RefSeq" id="XP_028546853.1">
    <property type="nucleotide sequence ID" value="XM_028691052.1"/>
</dbReference>
<accession>A0A1Y1JWR2</accession>
<organism evidence="2 3">
    <name type="scientific">Plasmodium gonderi</name>
    <dbReference type="NCBI Taxonomy" id="77519"/>
    <lineage>
        <taxon>Eukaryota</taxon>
        <taxon>Sar</taxon>
        <taxon>Alveolata</taxon>
        <taxon>Apicomplexa</taxon>
        <taxon>Aconoidasida</taxon>
        <taxon>Haemosporida</taxon>
        <taxon>Plasmodiidae</taxon>
        <taxon>Plasmodium</taxon>
        <taxon>Plasmodium (Plasmodium)</taxon>
    </lineage>
</organism>
<dbReference type="GeneID" id="39745072"/>
<keyword evidence="1" id="KW-0472">Membrane</keyword>
<evidence type="ECO:0000256" key="1">
    <source>
        <dbReference type="SAM" id="Phobius"/>
    </source>
</evidence>
<name>A0A1Y1JWR2_PLAGO</name>
<sequence length="310" mass="36600">MQKIDCPDSYKKENACAIYFYGLFYKVRTNFTENFYKKYIDKIKNMNDPILRHTALYLIENYEESKVYFDNIKYWKSSLACEMLNKWLDNKRSFFTHGEKCETNVNMWKNHIESIWDDLNNNNTSANNRCERKEIYAGNAYIPSELLPPVCYLHVPENYVCVQELPSHANTVKSMCPRIKDICTRCKSKELPKLSTPENDNVHIGECPLIDKTEFFSSPQRQIYCEECPSTVNTVASTVFSTFLGTYIILFLLYKFTPLGSLLSKRTIKKKRLKKNFMQEVPYEECESPRNNNTQHGSIRNNIYYQYMQN</sequence>
<reference evidence="3" key="1">
    <citation type="submission" date="2017-04" db="EMBL/GenBank/DDBJ databases">
        <title>Plasmodium gonderi genome.</title>
        <authorList>
            <person name="Arisue N."/>
            <person name="Honma H."/>
            <person name="Kawai S."/>
            <person name="Tougan T."/>
            <person name="Tanabe K."/>
            <person name="Horii T."/>
        </authorList>
    </citation>
    <scope>NUCLEOTIDE SEQUENCE [LARGE SCALE GENOMIC DNA]</scope>
    <source>
        <strain evidence="3">ATCC 30045</strain>
    </source>
</reference>
<evidence type="ECO:0000313" key="3">
    <source>
        <dbReference type="Proteomes" id="UP000195521"/>
    </source>
</evidence>
<comment type="caution">
    <text evidence="2">The sequence shown here is derived from an EMBL/GenBank/DDBJ whole genome shotgun (WGS) entry which is preliminary data.</text>
</comment>
<keyword evidence="1" id="KW-1133">Transmembrane helix</keyword>
<dbReference type="AlphaFoldDB" id="A0A1Y1JWR2"/>
<dbReference type="EMBL" id="BDQF01000205">
    <property type="protein sequence ID" value="GAW84264.1"/>
    <property type="molecule type" value="Genomic_DNA"/>
</dbReference>
<keyword evidence="3" id="KW-1185">Reference proteome</keyword>